<dbReference type="InterPro" id="IPR036388">
    <property type="entry name" value="WH-like_DNA-bd_sf"/>
</dbReference>
<dbReference type="GO" id="GO:0003677">
    <property type="term" value="F:DNA binding"/>
    <property type="evidence" value="ECO:0007669"/>
    <property type="project" value="UniProtKB-KW"/>
</dbReference>
<dbReference type="Gene3D" id="1.20.120.530">
    <property type="entry name" value="GntR ligand-binding domain-like"/>
    <property type="match status" value="1"/>
</dbReference>
<keyword evidence="1" id="KW-0805">Transcription regulation</keyword>
<evidence type="ECO:0000256" key="3">
    <source>
        <dbReference type="ARBA" id="ARBA00023163"/>
    </source>
</evidence>
<dbReference type="GeneID" id="82204828"/>
<dbReference type="SMART" id="SM00345">
    <property type="entry name" value="HTH_GNTR"/>
    <property type="match status" value="1"/>
</dbReference>
<dbReference type="PRINTS" id="PR00035">
    <property type="entry name" value="HTHGNTR"/>
</dbReference>
<feature type="domain" description="HTH gntR-type" evidence="4">
    <location>
        <begin position="10"/>
        <end position="77"/>
    </location>
</feature>
<organism evidence="5 6">
    <name type="scientific">Romboutsia ilealis</name>
    <dbReference type="NCBI Taxonomy" id="1115758"/>
    <lineage>
        <taxon>Bacteria</taxon>
        <taxon>Bacillati</taxon>
        <taxon>Bacillota</taxon>
        <taxon>Clostridia</taxon>
        <taxon>Peptostreptococcales</taxon>
        <taxon>Peptostreptococcaceae</taxon>
        <taxon>Romboutsia</taxon>
    </lineage>
</organism>
<evidence type="ECO:0000313" key="6">
    <source>
        <dbReference type="Proteomes" id="UP000245622"/>
    </source>
</evidence>
<dbReference type="PANTHER" id="PTHR43537">
    <property type="entry name" value="TRANSCRIPTIONAL REGULATOR, GNTR FAMILY"/>
    <property type="match status" value="1"/>
</dbReference>
<keyword evidence="3" id="KW-0804">Transcription</keyword>
<dbReference type="RefSeq" id="WP_180703121.1">
    <property type="nucleotide sequence ID" value="NZ_LN555523.1"/>
</dbReference>
<name>A0A1V1HZK1_9FIRM</name>
<dbReference type="Pfam" id="PF07729">
    <property type="entry name" value="FCD"/>
    <property type="match status" value="1"/>
</dbReference>
<sequence>MILYEKKEEESKKEYAYRILKENIMSLELKPGELLSEVELSEKLNISRTPIREVIMRLKNEHLIEVKPQSGTYVSLIDLNLIEEAIFMRFALEEKVLKEACNYFPEDKMIELEKNLFAQNIIASMEGGEHEFHKLDTSFHETLFLGVKKKAIWESILKISTHYNRIRLLSQKKDSKVLVVKQHKEILNAIKNKEKEKVEDIINYHMNDSMKSWEYLIKLDEENSKYFKISEEK</sequence>
<dbReference type="InterPro" id="IPR000524">
    <property type="entry name" value="Tscrpt_reg_HTH_GntR"/>
</dbReference>
<dbReference type="InterPro" id="IPR008920">
    <property type="entry name" value="TF_FadR/GntR_C"/>
</dbReference>
<dbReference type="EMBL" id="LN555523">
    <property type="protein sequence ID" value="CED93401.1"/>
    <property type="molecule type" value="Genomic_DNA"/>
</dbReference>
<reference evidence="5 6" key="1">
    <citation type="submission" date="2014-04" db="EMBL/GenBank/DDBJ databases">
        <authorList>
            <person name="Hornung B.V."/>
        </authorList>
    </citation>
    <scope>NUCLEOTIDE SEQUENCE [LARGE SCALE GENOMIC DNA]</scope>
    <source>
        <strain evidence="5 6">CRIB</strain>
    </source>
</reference>
<dbReference type="PROSITE" id="PS50949">
    <property type="entry name" value="HTH_GNTR"/>
    <property type="match status" value="1"/>
</dbReference>
<dbReference type="InterPro" id="IPR011711">
    <property type="entry name" value="GntR_C"/>
</dbReference>
<dbReference type="CDD" id="cd07377">
    <property type="entry name" value="WHTH_GntR"/>
    <property type="match status" value="1"/>
</dbReference>
<dbReference type="SUPFAM" id="SSF48008">
    <property type="entry name" value="GntR ligand-binding domain-like"/>
    <property type="match status" value="1"/>
</dbReference>
<evidence type="ECO:0000256" key="2">
    <source>
        <dbReference type="ARBA" id="ARBA00023125"/>
    </source>
</evidence>
<evidence type="ECO:0000259" key="4">
    <source>
        <dbReference type="PROSITE" id="PS50949"/>
    </source>
</evidence>
<evidence type="ECO:0000313" key="5">
    <source>
        <dbReference type="EMBL" id="CED93401.1"/>
    </source>
</evidence>
<protein>
    <submittedName>
        <fullName evidence="5">Transcriptional regulator, GntR</fullName>
    </submittedName>
</protein>
<dbReference type="Proteomes" id="UP000245622">
    <property type="component" value="Chromosome 1"/>
</dbReference>
<keyword evidence="6" id="KW-1185">Reference proteome</keyword>
<dbReference type="Gene3D" id="1.10.10.10">
    <property type="entry name" value="Winged helix-like DNA-binding domain superfamily/Winged helix DNA-binding domain"/>
    <property type="match status" value="1"/>
</dbReference>
<dbReference type="PANTHER" id="PTHR43537:SF51">
    <property type="entry name" value="HTH-TYPE TRANSCRIPTIONAL REGULATOR LGOR-RELATED"/>
    <property type="match status" value="1"/>
</dbReference>
<keyword evidence="2" id="KW-0238">DNA-binding</keyword>
<dbReference type="SUPFAM" id="SSF46785">
    <property type="entry name" value="Winged helix' DNA-binding domain"/>
    <property type="match status" value="1"/>
</dbReference>
<dbReference type="KEGG" id="ril:CRIB_648"/>
<dbReference type="AlphaFoldDB" id="A0A1V1HZK1"/>
<proteinExistence type="predicted"/>
<accession>A0A1V1HZK1</accession>
<dbReference type="InterPro" id="IPR036390">
    <property type="entry name" value="WH_DNA-bd_sf"/>
</dbReference>
<dbReference type="Pfam" id="PF00392">
    <property type="entry name" value="GntR"/>
    <property type="match status" value="1"/>
</dbReference>
<gene>
    <name evidence="5" type="ORF">CRIB_648</name>
</gene>
<dbReference type="GO" id="GO:0003700">
    <property type="term" value="F:DNA-binding transcription factor activity"/>
    <property type="evidence" value="ECO:0007669"/>
    <property type="project" value="InterPro"/>
</dbReference>
<evidence type="ECO:0000256" key="1">
    <source>
        <dbReference type="ARBA" id="ARBA00023015"/>
    </source>
</evidence>